<evidence type="ECO:0000313" key="3">
    <source>
        <dbReference type="Proteomes" id="UP000315128"/>
    </source>
</evidence>
<proteinExistence type="predicted"/>
<dbReference type="Proteomes" id="UP000315128">
    <property type="component" value="Chromosome"/>
</dbReference>
<gene>
    <name evidence="2" type="ORF">FLP15_00545</name>
</gene>
<dbReference type="KEGG" id="lack:FLP15_00545"/>
<feature type="transmembrane region" description="Helical" evidence="1">
    <location>
        <begin position="66"/>
        <end position="85"/>
    </location>
</feature>
<name>A0A514Z5R2_9LACT</name>
<feature type="transmembrane region" description="Helical" evidence="1">
    <location>
        <begin position="136"/>
        <end position="155"/>
    </location>
</feature>
<keyword evidence="1" id="KW-0812">Transmembrane</keyword>
<feature type="transmembrane region" description="Helical" evidence="1">
    <location>
        <begin position="106"/>
        <end position="130"/>
    </location>
</feature>
<keyword evidence="3" id="KW-1185">Reference proteome</keyword>
<dbReference type="Pfam" id="PF03596">
    <property type="entry name" value="Cad"/>
    <property type="match status" value="1"/>
</dbReference>
<dbReference type="EMBL" id="CP041356">
    <property type="protein sequence ID" value="QDK69930.1"/>
    <property type="molecule type" value="Genomic_DNA"/>
</dbReference>
<dbReference type="InterPro" id="IPR004676">
    <property type="entry name" value="Cd-R_transporter"/>
</dbReference>
<feature type="transmembrane region" description="Helical" evidence="1">
    <location>
        <begin position="40"/>
        <end position="60"/>
    </location>
</feature>
<keyword evidence="1" id="KW-0472">Membrane</keyword>
<accession>A0A514Z5R2</accession>
<organism evidence="2 3">
    <name type="scientific">Lactococcus protaetiae</name>
    <dbReference type="NCBI Taxonomy" id="2592653"/>
    <lineage>
        <taxon>Bacteria</taxon>
        <taxon>Bacillati</taxon>
        <taxon>Bacillota</taxon>
        <taxon>Bacilli</taxon>
        <taxon>Lactobacillales</taxon>
        <taxon>Streptococcaceae</taxon>
        <taxon>Lactococcus</taxon>
    </lineage>
</organism>
<feature type="transmembrane region" description="Helical" evidence="1">
    <location>
        <begin position="6"/>
        <end position="28"/>
    </location>
</feature>
<evidence type="ECO:0000313" key="2">
    <source>
        <dbReference type="EMBL" id="QDK69930.1"/>
    </source>
</evidence>
<dbReference type="OrthoDB" id="7995400at2"/>
<dbReference type="RefSeq" id="WP_142765596.1">
    <property type="nucleotide sequence ID" value="NZ_CP041356.1"/>
</dbReference>
<sequence length="202" mass="22762">MITTIIQTTIIYWATALDLLLILSILFVKFDKSRHRMISLGQMLGSIILIGVSLLLAFIFKFVPEQWLLGFLGLIPLGFGLKYLILGDDDDEEVEEALEKRKNKNLLITVTLISFASCGADNIGLFTPFFVNLKSYWIVVSLLTFIANIILLGFLGQTISKIRPLHYFLEKYGRWIMGIIYIGLGIIILLESGTVDKILGLF</sequence>
<feature type="transmembrane region" description="Helical" evidence="1">
    <location>
        <begin position="175"/>
        <end position="195"/>
    </location>
</feature>
<evidence type="ECO:0000256" key="1">
    <source>
        <dbReference type="SAM" id="Phobius"/>
    </source>
</evidence>
<reference evidence="2 3" key="1">
    <citation type="submission" date="2019-07" db="EMBL/GenBank/DDBJ databases">
        <title>Genome sequencing of KACC 19320.</title>
        <authorList>
            <person name="Heo J."/>
            <person name="Kim S.-J."/>
            <person name="Kim J.-S."/>
            <person name="Hong S.-B."/>
            <person name="Kwon S.-W."/>
        </authorList>
    </citation>
    <scope>NUCLEOTIDE SEQUENCE [LARGE SCALE GENOMIC DNA]</scope>
    <source>
        <strain evidence="2 3">KACC 19320</strain>
    </source>
</reference>
<keyword evidence="1" id="KW-1133">Transmembrane helix</keyword>
<dbReference type="AlphaFoldDB" id="A0A514Z5R2"/>
<protein>
    <submittedName>
        <fullName evidence="2">Cadmium transporter</fullName>
    </submittedName>
</protein>